<dbReference type="CDD" id="cd09276">
    <property type="entry name" value="Rnase_HI_RT_non_LTR"/>
    <property type="match status" value="1"/>
</dbReference>
<evidence type="ECO:0000256" key="6">
    <source>
        <dbReference type="ARBA" id="ARBA00022801"/>
    </source>
</evidence>
<dbReference type="InterPro" id="IPR041012">
    <property type="entry name" value="GEN_chromo"/>
</dbReference>
<dbReference type="GO" id="GO:0008821">
    <property type="term" value="F:crossover junction DNA endonuclease activity"/>
    <property type="evidence" value="ECO:0007669"/>
    <property type="project" value="UniProtKB-ARBA"/>
</dbReference>
<dbReference type="SUPFAM" id="SSF56672">
    <property type="entry name" value="DNA/RNA polymerases"/>
    <property type="match status" value="1"/>
</dbReference>
<dbReference type="Proteomes" id="UP000499080">
    <property type="component" value="Unassembled WGS sequence"/>
</dbReference>
<evidence type="ECO:0000256" key="3">
    <source>
        <dbReference type="ARBA" id="ARBA00022723"/>
    </source>
</evidence>
<feature type="domain" description="Reverse transcriptase" evidence="10">
    <location>
        <begin position="347"/>
        <end position="620"/>
    </location>
</feature>
<proteinExistence type="inferred from homology"/>
<dbReference type="GO" id="GO:0017108">
    <property type="term" value="F:5'-flap endonuclease activity"/>
    <property type="evidence" value="ECO:0007669"/>
    <property type="project" value="UniProtKB-ARBA"/>
</dbReference>
<dbReference type="SUPFAM" id="SSF56219">
    <property type="entry name" value="DNase I-like"/>
    <property type="match status" value="1"/>
</dbReference>
<evidence type="ECO:0000313" key="12">
    <source>
        <dbReference type="EMBL" id="GBM56734.1"/>
    </source>
</evidence>
<dbReference type="SUPFAM" id="SSF53098">
    <property type="entry name" value="Ribonuclease H-like"/>
    <property type="match status" value="1"/>
</dbReference>
<dbReference type="GO" id="GO:0046872">
    <property type="term" value="F:metal ion binding"/>
    <property type="evidence" value="ECO:0007669"/>
    <property type="project" value="UniProtKB-KW"/>
</dbReference>
<evidence type="ECO:0000256" key="4">
    <source>
        <dbReference type="ARBA" id="ARBA00022759"/>
    </source>
</evidence>
<dbReference type="InterPro" id="IPR008918">
    <property type="entry name" value="HhH2"/>
</dbReference>
<evidence type="ECO:0000256" key="5">
    <source>
        <dbReference type="ARBA" id="ARBA00022763"/>
    </source>
</evidence>
<reference evidence="12 13" key="1">
    <citation type="journal article" date="2019" name="Sci. Rep.">
        <title>Orb-weaving spider Araneus ventricosus genome elucidates the spidroin gene catalogue.</title>
        <authorList>
            <person name="Kono N."/>
            <person name="Nakamura H."/>
            <person name="Ohtoshi R."/>
            <person name="Moran D.A.P."/>
            <person name="Shinohara A."/>
            <person name="Yoshida Y."/>
            <person name="Fujiwara M."/>
            <person name="Mori M."/>
            <person name="Tomita M."/>
            <person name="Arakawa K."/>
        </authorList>
    </citation>
    <scope>NUCLEOTIDE SEQUENCE [LARGE SCALE GENOMIC DNA]</scope>
</reference>
<dbReference type="EMBL" id="BGPR01001561">
    <property type="protein sequence ID" value="GBM56734.1"/>
    <property type="molecule type" value="Genomic_DNA"/>
</dbReference>
<dbReference type="InterPro" id="IPR012337">
    <property type="entry name" value="RNaseH-like_sf"/>
</dbReference>
<dbReference type="InterPro" id="IPR043502">
    <property type="entry name" value="DNA/RNA_pol_sf"/>
</dbReference>
<comment type="caution">
    <text evidence="12">The sequence shown here is derived from an EMBL/GenBank/DDBJ whole genome shotgun (WGS) entry which is preliminary data.</text>
</comment>
<dbReference type="Pfam" id="PF18704">
    <property type="entry name" value="Chromo_2"/>
    <property type="match status" value="1"/>
</dbReference>
<dbReference type="GO" id="GO:0071897">
    <property type="term" value="P:DNA biosynthetic process"/>
    <property type="evidence" value="ECO:0007669"/>
    <property type="project" value="UniProtKB-ARBA"/>
</dbReference>
<feature type="domain" description="RNase H type-1" evidence="11">
    <location>
        <begin position="780"/>
        <end position="912"/>
    </location>
</feature>
<evidence type="ECO:0000256" key="8">
    <source>
        <dbReference type="ARBA" id="ARBA00023204"/>
    </source>
</evidence>
<keyword evidence="2" id="KW-0540">Nuclease</keyword>
<gene>
    <name evidence="12" type="primary">R1A1-elementORF2_136</name>
    <name evidence="12" type="ORF">AVEN_6088_1</name>
</gene>
<evidence type="ECO:0000313" key="13">
    <source>
        <dbReference type="Proteomes" id="UP000499080"/>
    </source>
</evidence>
<keyword evidence="7" id="KW-0460">Magnesium</keyword>
<keyword evidence="3" id="KW-0479">Metal-binding</keyword>
<dbReference type="FunFam" id="1.10.150.20:FF:000030">
    <property type="entry name" value="Flap endonuclease GEN-like 1"/>
    <property type="match status" value="1"/>
</dbReference>
<evidence type="ECO:0000256" key="2">
    <source>
        <dbReference type="ARBA" id="ARBA00022722"/>
    </source>
</evidence>
<comment type="similarity">
    <text evidence="9">Belongs to the XPG/RAD2 endonuclease family. GEN subfamily.</text>
</comment>
<dbReference type="GO" id="GO:0000400">
    <property type="term" value="F:four-way junction DNA binding"/>
    <property type="evidence" value="ECO:0007669"/>
    <property type="project" value="UniProtKB-ARBA"/>
</dbReference>
<evidence type="ECO:0000259" key="11">
    <source>
        <dbReference type="PROSITE" id="PS50879"/>
    </source>
</evidence>
<dbReference type="InterPro" id="IPR036397">
    <property type="entry name" value="RNaseH_sf"/>
</dbReference>
<dbReference type="GO" id="GO:0006281">
    <property type="term" value="P:DNA repair"/>
    <property type="evidence" value="ECO:0007669"/>
    <property type="project" value="UniProtKB-KW"/>
</dbReference>
<dbReference type="InterPro" id="IPR036279">
    <property type="entry name" value="5-3_exonuclease_C_sf"/>
</dbReference>
<dbReference type="PANTHER" id="PTHR19446">
    <property type="entry name" value="REVERSE TRANSCRIPTASES"/>
    <property type="match status" value="1"/>
</dbReference>
<dbReference type="Pfam" id="PF00078">
    <property type="entry name" value="RVT_1"/>
    <property type="match status" value="1"/>
</dbReference>
<evidence type="ECO:0000259" key="10">
    <source>
        <dbReference type="PROSITE" id="PS50878"/>
    </source>
</evidence>
<keyword evidence="4" id="KW-0255">Endonuclease</keyword>
<dbReference type="PROSITE" id="PS50879">
    <property type="entry name" value="RNASE_H_1"/>
    <property type="match status" value="1"/>
</dbReference>
<accession>A0A4Y2GX96</accession>
<dbReference type="InterPro" id="IPR002156">
    <property type="entry name" value="RNaseH_domain"/>
</dbReference>
<evidence type="ECO:0000256" key="7">
    <source>
        <dbReference type="ARBA" id="ARBA00022842"/>
    </source>
</evidence>
<dbReference type="Gene3D" id="3.30.420.10">
    <property type="entry name" value="Ribonuclease H-like superfamily/Ribonuclease H"/>
    <property type="match status" value="1"/>
</dbReference>
<dbReference type="PROSITE" id="PS50878">
    <property type="entry name" value="RT_POL"/>
    <property type="match status" value="1"/>
</dbReference>
<evidence type="ECO:0000256" key="1">
    <source>
        <dbReference type="ARBA" id="ARBA00001946"/>
    </source>
</evidence>
<dbReference type="Pfam" id="PF00075">
    <property type="entry name" value="RNase_H"/>
    <property type="match status" value="1"/>
</dbReference>
<dbReference type="GO" id="GO:0042575">
    <property type="term" value="C:DNA polymerase complex"/>
    <property type="evidence" value="ECO:0007669"/>
    <property type="project" value="UniProtKB-ARBA"/>
</dbReference>
<dbReference type="InterPro" id="IPR000477">
    <property type="entry name" value="RT_dom"/>
</dbReference>
<dbReference type="Gene3D" id="3.60.10.10">
    <property type="entry name" value="Endonuclease/exonuclease/phosphatase"/>
    <property type="match status" value="1"/>
</dbReference>
<protein>
    <recommendedName>
        <fullName evidence="14">Retrovirus-related Pol polyprotein from type-1 retrotransposable element R1</fullName>
    </recommendedName>
</protein>
<dbReference type="Pfam" id="PF14529">
    <property type="entry name" value="Exo_endo_phos_2"/>
    <property type="match status" value="1"/>
</dbReference>
<name>A0A4Y2GX96_ARAVE</name>
<dbReference type="SMART" id="SM00279">
    <property type="entry name" value="HhH2"/>
    <property type="match status" value="1"/>
</dbReference>
<evidence type="ECO:0008006" key="14">
    <source>
        <dbReference type="Google" id="ProtNLM"/>
    </source>
</evidence>
<dbReference type="Gene3D" id="1.10.150.20">
    <property type="entry name" value="5' to 3' exonuclease, C-terminal subdomain"/>
    <property type="match status" value="1"/>
</dbReference>
<keyword evidence="13" id="KW-1185">Reference proteome</keyword>
<dbReference type="SUPFAM" id="SSF47807">
    <property type="entry name" value="5' to 3' exonuclease, C-terminal subdomain"/>
    <property type="match status" value="1"/>
</dbReference>
<dbReference type="InterPro" id="IPR005135">
    <property type="entry name" value="Endo/exonuclease/phosphatase"/>
</dbReference>
<keyword evidence="8" id="KW-0234">DNA repair</keyword>
<dbReference type="OrthoDB" id="6422873at2759"/>
<keyword evidence="5" id="KW-0227">DNA damage</keyword>
<dbReference type="CDD" id="cd01650">
    <property type="entry name" value="RT_nLTR_like"/>
    <property type="match status" value="1"/>
</dbReference>
<sequence length="1743" mass="201084">MRHELWGPEIHNHRISDQAAPLVSFILKYDLIIWNDKDSEPTFETVNGKSWIDITMSSANLANKKMNWQVIKNTFSDHNYLVFNVESFNVTRDPPRKFFNHRQILKICKAVHQKFLELQEEIQTIDSKQKLEKWIEELTITINQISQSFPRKVIKHLRVPWWDSELEVNRKKTRALRSRYQRCRREEEQSMQRIVYKKQEAHYKWLIKQKCRASFELFCQQLVANNAFDLPYKIAAGKIRKQTVLQSVKTSNGQFTNTIEETIQTIVQELFPTDDSTQETHVQRKKRETVNTYSSTILDKQFTKQEITYAISTMKKKKAPGIDGISIEIIKELHDMNPDILHYTYNKCLELGIFPETWKKGKLIIFNKPGKDPSLPNAYRPICLLSVLGKILDKLLVFRITHLLHINNKLHKQQHGFRNGRSCETANFRLWQAINIALQERVPATILSLDVQGAFDTVWRTSILFQLTQANCPQNIFNLVRNYFTNRSIHYFQDEEVWNFDNQRGVPQGSCSGPLFWNLVMDTALDLPLPQGSHIQAYADDIIVVIRGKNKEEIERKGNAILEKLLAWGVEHKLSFNMQKTIQMPITFGGRLNLRNPPIISINNHAIQVVNNIKYLGVTWDCCLTFTKHFKALRDKTDSLTYKLSTVANEFYSKRSGLFRKIYYGAIEPYLLFGVGAWGNRLKLKKIRDSLNSLQRRPLIKITKAYRTISTEAVQVIAGIVPLDIKAKGVFGKFLLTTINNDIKFGSKIFKWEDYETRLDPHNIHPADNISISYDKHKPSGDEIEIYTDGSKINDQVGAAIVVFYYNAEIFNRTIRLSDFATVYQAEVTGIQMALEFISTIGPWNKINLYTDSLSVLEALNTFKTSKQEILAIKNDILEMSKEKSITLHWIPAHTGIQGNETANSYAKKATTKPYIEKIPKKSFKQLKNAISNVQIQIWQERWASPTTKNGRHTEKLIPAVSIHTKKFCHFIVQFLSGHGRFPAYFVRFGRSLNIKCPCGEVGDTLHYVVNCPFTEKYAKKLIYDKDNLSTILNREENLGLLHSIYQEDPHINMYSLKSAKNKLKLNQQNLIALALLLGCDYVSGVPGVGKEAALKLLKELEGYDLLQRFQDWKQKSESELFPGYEADMKKKETHCTRCSHLGSTTKHKKEGCNMCDSKVTCYLSDSKNPCTCAWHKNNDVRQKQKIELKVYTGAKSIPDFPNAKVIEEYLKFNDEIPHEDVLDWQCPDLKQFQDKAFHYLSWTFQHSFEKCFPIITSWQQFKLSRDDQSDKITLLYKPTEILKTCTVKGEDCLKVQWVSVDGDHSSDVDEENYCTVEFEDRFKKSYPKMVEEYYNFLEKSKRKVYSEFSVVSTDDASNLDSIQHPSMADNSYSIYMKCGKSVNELVMRLGNCQYEEINVIISNADKTKKMPQTNPFLVQDFINKSINRHPSIDNMRHTRQGKIQFTTKDPICAVQLLSLTKFMDTEVSTDVIWENISARFLITDIPTTTPLEELANEIQDKNDCLVVELRRFVKLNSNKVISPVLITILGTTVPESIKLWFIRQRTQPFVDRPRQCNKCFVFTHGTRTCDKTNICFCCGGDHTGPCQQPPKCVNCSGSHNAKSRSCPVYIQEQKILELKSHNHITIGEARRIFQQKTAKYAESVKTLPAVPNIEESLNAKFENFLKAVNARFEQQMQLFADMLQKSMNCMMQNFFKLLEQSVDPSLSPARKKKLLSKFNQISSTLSTWDAGGSSEAEQMSLS</sequence>
<dbReference type="InterPro" id="IPR036691">
    <property type="entry name" value="Endo/exonu/phosph_ase_sf"/>
</dbReference>
<evidence type="ECO:0000256" key="9">
    <source>
        <dbReference type="ARBA" id="ARBA00038112"/>
    </source>
</evidence>
<organism evidence="12 13">
    <name type="scientific">Araneus ventricosus</name>
    <name type="common">Orbweaver spider</name>
    <name type="synonym">Epeira ventricosa</name>
    <dbReference type="NCBI Taxonomy" id="182803"/>
    <lineage>
        <taxon>Eukaryota</taxon>
        <taxon>Metazoa</taxon>
        <taxon>Ecdysozoa</taxon>
        <taxon>Arthropoda</taxon>
        <taxon>Chelicerata</taxon>
        <taxon>Arachnida</taxon>
        <taxon>Araneae</taxon>
        <taxon>Araneomorphae</taxon>
        <taxon>Entelegynae</taxon>
        <taxon>Araneoidea</taxon>
        <taxon>Araneidae</taxon>
        <taxon>Araneus</taxon>
    </lineage>
</organism>
<dbReference type="GO" id="GO:0004523">
    <property type="term" value="F:RNA-DNA hybrid ribonuclease activity"/>
    <property type="evidence" value="ECO:0007669"/>
    <property type="project" value="InterPro"/>
</dbReference>
<keyword evidence="6" id="KW-0378">Hydrolase</keyword>
<comment type="cofactor">
    <cofactor evidence="1">
        <name>Mg(2+)</name>
        <dbReference type="ChEBI" id="CHEBI:18420"/>
    </cofactor>
</comment>